<name>A0A5C4LPH3_9PSEU</name>
<dbReference type="RefSeq" id="WP_139100713.1">
    <property type="nucleotide sequence ID" value="NZ_VDFW01000055.1"/>
</dbReference>
<proteinExistence type="predicted"/>
<protein>
    <submittedName>
        <fullName evidence="1">Uncharacterized protein</fullName>
    </submittedName>
</protein>
<accession>A0A5C4LPH3</accession>
<gene>
    <name evidence="1" type="ORF">FG385_32880</name>
</gene>
<comment type="caution">
    <text evidence="1">The sequence shown here is derived from an EMBL/GenBank/DDBJ whole genome shotgun (WGS) entry which is preliminary data.</text>
</comment>
<dbReference type="AlphaFoldDB" id="A0A5C4LPH3"/>
<evidence type="ECO:0000313" key="1">
    <source>
        <dbReference type="EMBL" id="TNC19063.1"/>
    </source>
</evidence>
<keyword evidence="2" id="KW-1185">Reference proteome</keyword>
<organism evidence="1 2">
    <name type="scientific">Amycolatopsis alkalitolerans</name>
    <dbReference type="NCBI Taxonomy" id="2547244"/>
    <lineage>
        <taxon>Bacteria</taxon>
        <taxon>Bacillati</taxon>
        <taxon>Actinomycetota</taxon>
        <taxon>Actinomycetes</taxon>
        <taxon>Pseudonocardiales</taxon>
        <taxon>Pseudonocardiaceae</taxon>
        <taxon>Amycolatopsis</taxon>
    </lineage>
</organism>
<evidence type="ECO:0000313" key="2">
    <source>
        <dbReference type="Proteomes" id="UP000305546"/>
    </source>
</evidence>
<dbReference type="EMBL" id="VDFW01000055">
    <property type="protein sequence ID" value="TNC19063.1"/>
    <property type="molecule type" value="Genomic_DNA"/>
</dbReference>
<sequence length="98" mass="10870">MTAQWDDRLITRERALELAGTAPVYLEDAGVRGLFLRCAQCHQSCGQFRDGPGDDVKRFAERTTTVEEILSGVLRHLVMVHDVPLSGVGRQTRTEDGS</sequence>
<dbReference type="Proteomes" id="UP000305546">
    <property type="component" value="Unassembled WGS sequence"/>
</dbReference>
<reference evidence="1 2" key="1">
    <citation type="submission" date="2019-06" db="EMBL/GenBank/DDBJ databases">
        <title>Amycolatopsis alkalitolerans sp. nov., isolated from Gastrodia elata Blume.</title>
        <authorList>
            <person name="Narsing Rao M.P."/>
            <person name="Li W.J."/>
        </authorList>
    </citation>
    <scope>NUCLEOTIDE SEQUENCE [LARGE SCALE GENOMIC DNA]</scope>
    <source>
        <strain evidence="1 2">SYSUP0005</strain>
    </source>
</reference>